<sequence>MSVVHTFPRPAGPAGPPTPGIPVAGVSPSPVSSEASGKRLVPSAEPASEPQPLDRALHAMLARFTGGISPAALSLAWLDWGSHLAVAPQRQMELARDVLRDIGRFVEAAAHATSPEQKPWSVIQPHGRDRRFKEPQWEVAPFNLLAQAFLLGERWWHDATTGVRGVSRANEAIVEFSVRQMLDTFAPSNFVATNPEVLEKAFRSGGENFIFGWQNWCSDLMRLLFAAKSPGHEQFVVGKTVAASTGKVVYRNELMELIQYAPTTAKVRPEPILIVPAWIMKYYILDLSRQNSLVRYLTSQGFTVFAISWRNPDARDRDVAFDDYRNLGVMAALDTIGKIVPGRKAHGLGYCLGGTLLSIAAAAMARDGDVRLGTVTLLAAQTDFTEAGELTLFINESQVTFLEDMMWQRGFLDTAQMAGAFALLRSNDLIWSRLSHDYLMGDAAPPSDLMAWNADATRLPYRMHSEYLRKLFLDNDLAEGRYTVDGRSIALSDIHAPMFVVGTLADHVAPWRSVYKLHYQVDADVTFLLTSGGHNAGVVAPPDDPGHSYQVMTKAADAPYVGPDQWLKLAPHVEGSWWPEWTQWLTARSGNPCDPPPIGSGDIESLPDAPGDYVRT</sequence>
<dbReference type="GO" id="GO:0016746">
    <property type="term" value="F:acyltransferase activity"/>
    <property type="evidence" value="ECO:0007669"/>
    <property type="project" value="UniProtKB-KW"/>
</dbReference>
<dbReference type="InterPro" id="IPR051321">
    <property type="entry name" value="PHA/PHB_synthase"/>
</dbReference>
<feature type="domain" description="Poly-beta-hydroxybutyrate polymerase N-terminal" evidence="5">
    <location>
        <begin position="49"/>
        <end position="90"/>
    </location>
</feature>
<reference evidence="6 7" key="1">
    <citation type="submission" date="2020-09" db="EMBL/GenBank/DDBJ databases">
        <title>Complete genomes of bradyrhizobia occurring on native shrubby legumes in Australia.</title>
        <authorList>
            <person name="Lafay B."/>
        </authorList>
    </citation>
    <scope>NUCLEOTIDE SEQUENCE [LARGE SCALE GENOMIC DNA]</scope>
    <source>
        <strain evidence="6 7">BDV5040</strain>
    </source>
</reference>
<keyword evidence="7" id="KW-1185">Reference proteome</keyword>
<name>A0A7S9D9U9_9BRAD</name>
<dbReference type="GO" id="GO:0042619">
    <property type="term" value="P:poly-hydroxybutyrate biosynthetic process"/>
    <property type="evidence" value="ECO:0007669"/>
    <property type="project" value="InterPro"/>
</dbReference>
<dbReference type="Pfam" id="PF07167">
    <property type="entry name" value="PhaC_N"/>
    <property type="match status" value="1"/>
</dbReference>
<dbReference type="PANTHER" id="PTHR36837">
    <property type="entry name" value="POLY(3-HYDROXYALKANOATE) POLYMERASE SUBUNIT PHAC"/>
    <property type="match status" value="1"/>
</dbReference>
<evidence type="ECO:0000313" key="7">
    <source>
        <dbReference type="Proteomes" id="UP000594621"/>
    </source>
</evidence>
<dbReference type="PANTHER" id="PTHR36837:SF5">
    <property type="entry name" value="POLY-3-HYDROXYBUTYRATE SYNTHASE"/>
    <property type="match status" value="1"/>
</dbReference>
<gene>
    <name evidence="6" type="ORF">IC761_11380</name>
</gene>
<evidence type="ECO:0000259" key="4">
    <source>
        <dbReference type="Pfam" id="PF07167"/>
    </source>
</evidence>
<feature type="region of interest" description="Disordered" evidence="3">
    <location>
        <begin position="1"/>
        <end position="51"/>
    </location>
</feature>
<dbReference type="EMBL" id="CP061379">
    <property type="protein sequence ID" value="QPF93822.1"/>
    <property type="molecule type" value="Genomic_DNA"/>
</dbReference>
<feature type="compositionally biased region" description="Pro residues" evidence="3">
    <location>
        <begin position="10"/>
        <end position="20"/>
    </location>
</feature>
<evidence type="ECO:0000256" key="3">
    <source>
        <dbReference type="SAM" id="MobiDB-lite"/>
    </source>
</evidence>
<keyword evidence="2" id="KW-0012">Acyltransferase</keyword>
<dbReference type="AlphaFoldDB" id="A0A7S9D9U9"/>
<feature type="region of interest" description="Disordered" evidence="3">
    <location>
        <begin position="589"/>
        <end position="616"/>
    </location>
</feature>
<accession>A0A7S9D9U9</accession>
<evidence type="ECO:0000256" key="1">
    <source>
        <dbReference type="ARBA" id="ARBA00022679"/>
    </source>
</evidence>
<organism evidence="6 7">
    <name type="scientific">Bradyrhizobium commune</name>
    <dbReference type="NCBI Taxonomy" id="83627"/>
    <lineage>
        <taxon>Bacteria</taxon>
        <taxon>Pseudomonadati</taxon>
        <taxon>Pseudomonadota</taxon>
        <taxon>Alphaproteobacteria</taxon>
        <taxon>Hyphomicrobiales</taxon>
        <taxon>Nitrobacteraceae</taxon>
        <taxon>Bradyrhizobium</taxon>
    </lineage>
</organism>
<evidence type="ECO:0000259" key="5">
    <source>
        <dbReference type="Pfam" id="PF12551"/>
    </source>
</evidence>
<proteinExistence type="predicted"/>
<feature type="compositionally biased region" description="Low complexity" evidence="3">
    <location>
        <begin position="21"/>
        <end position="35"/>
    </location>
</feature>
<dbReference type="Pfam" id="PF12551">
    <property type="entry name" value="PHBC_N"/>
    <property type="match status" value="1"/>
</dbReference>
<evidence type="ECO:0000256" key="2">
    <source>
        <dbReference type="ARBA" id="ARBA00023315"/>
    </source>
</evidence>
<dbReference type="InterPro" id="IPR022211">
    <property type="entry name" value="PHBC_N"/>
</dbReference>
<dbReference type="InterPro" id="IPR029058">
    <property type="entry name" value="AB_hydrolase_fold"/>
</dbReference>
<dbReference type="InterPro" id="IPR010941">
    <property type="entry name" value="PhaC_N"/>
</dbReference>
<protein>
    <submittedName>
        <fullName evidence="6">Polyhydroxyalkanoic acid synthase</fullName>
    </submittedName>
</protein>
<feature type="domain" description="Poly-beta-hydroxybutyrate polymerase N-terminal" evidence="4">
    <location>
        <begin position="128"/>
        <end position="297"/>
    </location>
</feature>
<keyword evidence="1" id="KW-0808">Transferase</keyword>
<dbReference type="KEGG" id="bcou:IC761_11380"/>
<dbReference type="SUPFAM" id="SSF53474">
    <property type="entry name" value="alpha/beta-Hydrolases"/>
    <property type="match status" value="1"/>
</dbReference>
<dbReference type="Gene3D" id="3.40.50.1820">
    <property type="entry name" value="alpha/beta hydrolase"/>
    <property type="match status" value="1"/>
</dbReference>
<evidence type="ECO:0000313" key="6">
    <source>
        <dbReference type="EMBL" id="QPF93822.1"/>
    </source>
</evidence>
<dbReference type="Proteomes" id="UP000594621">
    <property type="component" value="Chromosome"/>
</dbReference>